<evidence type="ECO:0000313" key="4">
    <source>
        <dbReference type="Proteomes" id="UP000010420"/>
    </source>
</evidence>
<protein>
    <recommendedName>
        <fullName evidence="2">YCII-related domain-containing protein</fullName>
    </recommendedName>
</protein>
<dbReference type="eggNOG" id="COG2350">
    <property type="taxonomic scope" value="Bacteria"/>
</dbReference>
<dbReference type="STRING" id="545697.HMPREF0216_03005"/>
<dbReference type="Proteomes" id="UP000010420">
    <property type="component" value="Unassembled WGS sequence"/>
</dbReference>
<accession>L1Q672</accession>
<evidence type="ECO:0000256" key="1">
    <source>
        <dbReference type="ARBA" id="ARBA00007689"/>
    </source>
</evidence>
<dbReference type="HOGENOM" id="CLU_110355_6_1_9"/>
<keyword evidence="4" id="KW-1185">Reference proteome</keyword>
<evidence type="ECO:0000259" key="2">
    <source>
        <dbReference type="Pfam" id="PF03795"/>
    </source>
</evidence>
<dbReference type="AlphaFoldDB" id="L1Q672"/>
<sequence>MNKVKYFIVEGIITNQDKINDEIMKIHMAYTQKAMDSGLILMSGLKSDMSGGIFIMKSKLLEEIEEYLSNEPFKINGIQEYKITEFSPHYFNKSLDKWF</sequence>
<dbReference type="PATRIC" id="fig|545697.3.peg.2951"/>
<comment type="similarity">
    <text evidence="1">Belongs to the YciI family.</text>
</comment>
<organism evidence="3 4">
    <name type="scientific">Clostridium celatum DSM 1785</name>
    <dbReference type="NCBI Taxonomy" id="545697"/>
    <lineage>
        <taxon>Bacteria</taxon>
        <taxon>Bacillati</taxon>
        <taxon>Bacillota</taxon>
        <taxon>Clostridia</taxon>
        <taxon>Eubacteriales</taxon>
        <taxon>Clostridiaceae</taxon>
        <taxon>Clostridium</taxon>
    </lineage>
</organism>
<dbReference type="Gene3D" id="3.30.70.1060">
    <property type="entry name" value="Dimeric alpha+beta barrel"/>
    <property type="match status" value="1"/>
</dbReference>
<gene>
    <name evidence="3" type="ORF">HMPREF0216_03005</name>
</gene>
<reference evidence="3 4" key="1">
    <citation type="submission" date="2012-05" db="EMBL/GenBank/DDBJ databases">
        <authorList>
            <person name="Weinstock G."/>
            <person name="Sodergren E."/>
            <person name="Lobos E.A."/>
            <person name="Fulton L."/>
            <person name="Fulton R."/>
            <person name="Courtney L."/>
            <person name="Fronick C."/>
            <person name="O'Laughlin M."/>
            <person name="Godfrey J."/>
            <person name="Wilson R.M."/>
            <person name="Miner T."/>
            <person name="Farmer C."/>
            <person name="Delehaunty K."/>
            <person name="Cordes M."/>
            <person name="Minx P."/>
            <person name="Tomlinson C."/>
            <person name="Chen J."/>
            <person name="Wollam A."/>
            <person name="Pepin K.H."/>
            <person name="Bhonagiri V."/>
            <person name="Zhang X."/>
            <person name="Suruliraj S."/>
            <person name="Warren W."/>
            <person name="Mitreva M."/>
            <person name="Mardis E.R."/>
            <person name="Wilson R.K."/>
        </authorList>
    </citation>
    <scope>NUCLEOTIDE SEQUENCE [LARGE SCALE GENOMIC DNA]</scope>
    <source>
        <strain evidence="3 4">DSM 1785</strain>
    </source>
</reference>
<feature type="domain" description="YCII-related" evidence="2">
    <location>
        <begin position="18"/>
        <end position="87"/>
    </location>
</feature>
<dbReference type="InterPro" id="IPR005545">
    <property type="entry name" value="YCII"/>
</dbReference>
<evidence type="ECO:0000313" key="3">
    <source>
        <dbReference type="EMBL" id="EKY23220.1"/>
    </source>
</evidence>
<dbReference type="EMBL" id="AMEZ01000110">
    <property type="protein sequence ID" value="EKY23220.1"/>
    <property type="molecule type" value="Genomic_DNA"/>
</dbReference>
<dbReference type="InterPro" id="IPR011008">
    <property type="entry name" value="Dimeric_a/b-barrel"/>
</dbReference>
<comment type="caution">
    <text evidence="3">The sequence shown here is derived from an EMBL/GenBank/DDBJ whole genome shotgun (WGS) entry which is preliminary data.</text>
</comment>
<dbReference type="PANTHER" id="PTHR37828:SF1">
    <property type="entry name" value="YCII-RELATED DOMAIN-CONTAINING PROTEIN"/>
    <property type="match status" value="1"/>
</dbReference>
<dbReference type="SUPFAM" id="SSF54909">
    <property type="entry name" value="Dimeric alpha+beta barrel"/>
    <property type="match status" value="1"/>
</dbReference>
<proteinExistence type="inferred from homology"/>
<name>L1Q672_9CLOT</name>
<dbReference type="PANTHER" id="PTHR37828">
    <property type="entry name" value="GSR2449 PROTEIN"/>
    <property type="match status" value="1"/>
</dbReference>
<dbReference type="Pfam" id="PF03795">
    <property type="entry name" value="YCII"/>
    <property type="match status" value="1"/>
</dbReference>